<dbReference type="SUPFAM" id="SSF82784">
    <property type="entry name" value="OsmC-like"/>
    <property type="match status" value="1"/>
</dbReference>
<organism evidence="1 2">
    <name type="scientific">Streptosporangium becharense</name>
    <dbReference type="NCBI Taxonomy" id="1816182"/>
    <lineage>
        <taxon>Bacteria</taxon>
        <taxon>Bacillati</taxon>
        <taxon>Actinomycetota</taxon>
        <taxon>Actinomycetes</taxon>
        <taxon>Streptosporangiales</taxon>
        <taxon>Streptosporangiaceae</taxon>
        <taxon>Streptosporangium</taxon>
    </lineage>
</organism>
<dbReference type="Gene3D" id="3.30.300.20">
    <property type="match status" value="1"/>
</dbReference>
<dbReference type="Pfam" id="PF02566">
    <property type="entry name" value="OsmC"/>
    <property type="match status" value="1"/>
</dbReference>
<evidence type="ECO:0000313" key="2">
    <source>
        <dbReference type="Proteomes" id="UP000540685"/>
    </source>
</evidence>
<accession>A0A7W9INI4</accession>
<dbReference type="InterPro" id="IPR015946">
    <property type="entry name" value="KH_dom-like_a/b"/>
</dbReference>
<dbReference type="InterPro" id="IPR052707">
    <property type="entry name" value="OsmC_Ohr_Peroxiredoxin"/>
</dbReference>
<dbReference type="RefSeq" id="WP_184546932.1">
    <property type="nucleotide sequence ID" value="NZ_JACHMP010000001.1"/>
</dbReference>
<dbReference type="PANTHER" id="PTHR42830">
    <property type="entry name" value="OSMOTICALLY INDUCIBLE FAMILY PROTEIN"/>
    <property type="match status" value="1"/>
</dbReference>
<evidence type="ECO:0000313" key="1">
    <source>
        <dbReference type="EMBL" id="MBB5823388.1"/>
    </source>
</evidence>
<reference evidence="1 2" key="1">
    <citation type="submission" date="2020-08" db="EMBL/GenBank/DDBJ databases">
        <title>Sequencing the genomes of 1000 actinobacteria strains.</title>
        <authorList>
            <person name="Klenk H.-P."/>
        </authorList>
    </citation>
    <scope>NUCLEOTIDE SEQUENCE [LARGE SCALE GENOMIC DNA]</scope>
    <source>
        <strain evidence="1 2">DSM 46887</strain>
    </source>
</reference>
<gene>
    <name evidence="1" type="ORF">F4562_006450</name>
</gene>
<comment type="caution">
    <text evidence="1">The sequence shown here is derived from an EMBL/GenBank/DDBJ whole genome shotgun (WGS) entry which is preliminary data.</text>
</comment>
<dbReference type="AlphaFoldDB" id="A0A7W9INI4"/>
<dbReference type="InterPro" id="IPR036102">
    <property type="entry name" value="OsmC/Ohrsf"/>
</dbReference>
<sequence length="160" mass="17028">MNGEHDYEVTVRWTGNTGAGTGGYRAYDRAHDVLAEGRPPILASADPAFRGDPARWNPEELLVASLSQCHMLTYLALCSRAGVVVTGYEDRAHGRMVETPGDSGHFTEVTLNPVVTVADASMVEAAGALHERAHADCFIARSVAFPVRNAPTVQVAAVPA</sequence>
<proteinExistence type="predicted"/>
<protein>
    <submittedName>
        <fullName evidence="1">Organic hydroperoxide reductase OsmC/OhrA</fullName>
    </submittedName>
</protein>
<keyword evidence="2" id="KW-1185">Reference proteome</keyword>
<dbReference type="Proteomes" id="UP000540685">
    <property type="component" value="Unassembled WGS sequence"/>
</dbReference>
<dbReference type="EMBL" id="JACHMP010000001">
    <property type="protein sequence ID" value="MBB5823388.1"/>
    <property type="molecule type" value="Genomic_DNA"/>
</dbReference>
<dbReference type="PANTHER" id="PTHR42830:SF2">
    <property type="entry name" value="OSMC_OHR FAMILY PROTEIN"/>
    <property type="match status" value="1"/>
</dbReference>
<name>A0A7W9INI4_9ACTN</name>
<dbReference type="InterPro" id="IPR003718">
    <property type="entry name" value="OsmC/Ohr_fam"/>
</dbReference>